<feature type="region of interest" description="Disordered" evidence="7">
    <location>
        <begin position="142"/>
        <end position="178"/>
    </location>
</feature>
<proteinExistence type="predicted"/>
<feature type="domain" description="PPIase FKBP-type" evidence="9">
    <location>
        <begin position="46"/>
        <end position="134"/>
    </location>
</feature>
<evidence type="ECO:0000256" key="8">
    <source>
        <dbReference type="SAM" id="SignalP"/>
    </source>
</evidence>
<dbReference type="InterPro" id="IPR001179">
    <property type="entry name" value="PPIase_FKBP_dom"/>
</dbReference>
<comment type="catalytic activity">
    <reaction evidence="1 6">
        <text>[protein]-peptidylproline (omega=180) = [protein]-peptidylproline (omega=0)</text>
        <dbReference type="Rhea" id="RHEA:16237"/>
        <dbReference type="Rhea" id="RHEA-COMP:10747"/>
        <dbReference type="Rhea" id="RHEA-COMP:10748"/>
        <dbReference type="ChEBI" id="CHEBI:83833"/>
        <dbReference type="ChEBI" id="CHEBI:83834"/>
        <dbReference type="EC" id="5.2.1.8"/>
    </reaction>
</comment>
<dbReference type="PANTHER" id="PTHR45779">
    <property type="entry name" value="PEPTIDYLPROLYL ISOMERASE"/>
    <property type="match status" value="1"/>
</dbReference>
<feature type="compositionally biased region" description="Basic and acidic residues" evidence="7">
    <location>
        <begin position="161"/>
        <end position="178"/>
    </location>
</feature>
<keyword evidence="8" id="KW-0732">Signal</keyword>
<dbReference type="Gene3D" id="3.10.50.40">
    <property type="match status" value="1"/>
</dbReference>
<dbReference type="PANTHER" id="PTHR45779:SF7">
    <property type="entry name" value="PEPTIDYLPROLYL ISOMERASE"/>
    <property type="match status" value="1"/>
</dbReference>
<dbReference type="InterPro" id="IPR046357">
    <property type="entry name" value="PPIase_dom_sf"/>
</dbReference>
<dbReference type="STRING" id="1160509.A0A3N4IBG6"/>
<keyword evidence="5 6" id="KW-0413">Isomerase</keyword>
<evidence type="ECO:0000256" key="4">
    <source>
        <dbReference type="ARBA" id="ARBA00023110"/>
    </source>
</evidence>
<dbReference type="PROSITE" id="PS50059">
    <property type="entry name" value="FKBP_PPIASE"/>
    <property type="match status" value="1"/>
</dbReference>
<sequence length="178" mass="19299">MRFTLPIAAAFFGLLANTAIAGDIEDGKLVIDVTHKVECSRKTRSGDVIDVHYTGKFTDGIKFDSSVDRNQPFHFILGAGQVIPGWDQGLLDMCPGEKRTLTIPYQLAYGEHGRPPVIPAKSTLIFTTELIAIEGVTQQTVENPIGGSSEGPELDENGQVKVKETKEEAAAEEAKDEL</sequence>
<feature type="chain" id="PRO_5018011210" description="peptidylprolyl isomerase" evidence="8">
    <location>
        <begin position="22"/>
        <end position="178"/>
    </location>
</feature>
<dbReference type="GO" id="GO:0003755">
    <property type="term" value="F:peptidyl-prolyl cis-trans isomerase activity"/>
    <property type="evidence" value="ECO:0007669"/>
    <property type="project" value="UniProtKB-KW"/>
</dbReference>
<evidence type="ECO:0000259" key="9">
    <source>
        <dbReference type="PROSITE" id="PS50059"/>
    </source>
</evidence>
<dbReference type="OrthoDB" id="1902587at2759"/>
<evidence type="ECO:0000313" key="11">
    <source>
        <dbReference type="Proteomes" id="UP000275078"/>
    </source>
</evidence>
<feature type="signal peptide" evidence="8">
    <location>
        <begin position="1"/>
        <end position="21"/>
    </location>
</feature>
<evidence type="ECO:0000313" key="10">
    <source>
        <dbReference type="EMBL" id="RPA83435.1"/>
    </source>
</evidence>
<accession>A0A3N4IBG6</accession>
<keyword evidence="11" id="KW-1185">Reference proteome</keyword>
<reference evidence="10 11" key="1">
    <citation type="journal article" date="2018" name="Nat. Ecol. Evol.">
        <title>Pezizomycetes genomes reveal the molecular basis of ectomycorrhizal truffle lifestyle.</title>
        <authorList>
            <person name="Murat C."/>
            <person name="Payen T."/>
            <person name="Noel B."/>
            <person name="Kuo A."/>
            <person name="Morin E."/>
            <person name="Chen J."/>
            <person name="Kohler A."/>
            <person name="Krizsan K."/>
            <person name="Balestrini R."/>
            <person name="Da Silva C."/>
            <person name="Montanini B."/>
            <person name="Hainaut M."/>
            <person name="Levati E."/>
            <person name="Barry K.W."/>
            <person name="Belfiori B."/>
            <person name="Cichocki N."/>
            <person name="Clum A."/>
            <person name="Dockter R.B."/>
            <person name="Fauchery L."/>
            <person name="Guy J."/>
            <person name="Iotti M."/>
            <person name="Le Tacon F."/>
            <person name="Lindquist E.A."/>
            <person name="Lipzen A."/>
            <person name="Malagnac F."/>
            <person name="Mello A."/>
            <person name="Molinier V."/>
            <person name="Miyauchi S."/>
            <person name="Poulain J."/>
            <person name="Riccioni C."/>
            <person name="Rubini A."/>
            <person name="Sitrit Y."/>
            <person name="Splivallo R."/>
            <person name="Traeger S."/>
            <person name="Wang M."/>
            <person name="Zifcakova L."/>
            <person name="Wipf D."/>
            <person name="Zambonelli A."/>
            <person name="Paolocci F."/>
            <person name="Nowrousian M."/>
            <person name="Ottonello S."/>
            <person name="Baldrian P."/>
            <person name="Spatafora J.W."/>
            <person name="Henrissat B."/>
            <person name="Nagy L.G."/>
            <person name="Aury J.M."/>
            <person name="Wincker P."/>
            <person name="Grigoriev I.V."/>
            <person name="Bonfante P."/>
            <person name="Martin F.M."/>
        </authorList>
    </citation>
    <scope>NUCLEOTIDE SEQUENCE [LARGE SCALE GENOMIC DNA]</scope>
    <source>
        <strain evidence="10 11">RN42</strain>
    </source>
</reference>
<protein>
    <recommendedName>
        <fullName evidence="3 6">peptidylprolyl isomerase</fullName>
        <ecNumber evidence="3 6">5.2.1.8</ecNumber>
    </recommendedName>
</protein>
<evidence type="ECO:0000256" key="6">
    <source>
        <dbReference type="PROSITE-ProRule" id="PRU00277"/>
    </source>
</evidence>
<evidence type="ECO:0000256" key="2">
    <source>
        <dbReference type="ARBA" id="ARBA00002388"/>
    </source>
</evidence>
<comment type="function">
    <text evidence="2">PPIases accelerate the folding of proteins. It catalyzes the cis-trans isomerization of proline imidic peptide bonds in oligopeptides.</text>
</comment>
<name>A0A3N4IBG6_ASCIM</name>
<dbReference type="GO" id="GO:0005783">
    <property type="term" value="C:endoplasmic reticulum"/>
    <property type="evidence" value="ECO:0007669"/>
    <property type="project" value="TreeGrafter"/>
</dbReference>
<dbReference type="FunFam" id="3.10.50.40:FF:000006">
    <property type="entry name" value="Peptidyl-prolyl cis-trans isomerase"/>
    <property type="match status" value="1"/>
</dbReference>
<dbReference type="EMBL" id="ML119664">
    <property type="protein sequence ID" value="RPA83435.1"/>
    <property type="molecule type" value="Genomic_DNA"/>
</dbReference>
<evidence type="ECO:0000256" key="3">
    <source>
        <dbReference type="ARBA" id="ARBA00013194"/>
    </source>
</evidence>
<evidence type="ECO:0000256" key="1">
    <source>
        <dbReference type="ARBA" id="ARBA00000971"/>
    </source>
</evidence>
<dbReference type="Proteomes" id="UP000275078">
    <property type="component" value="Unassembled WGS sequence"/>
</dbReference>
<organism evidence="10 11">
    <name type="scientific">Ascobolus immersus RN42</name>
    <dbReference type="NCBI Taxonomy" id="1160509"/>
    <lineage>
        <taxon>Eukaryota</taxon>
        <taxon>Fungi</taxon>
        <taxon>Dikarya</taxon>
        <taxon>Ascomycota</taxon>
        <taxon>Pezizomycotina</taxon>
        <taxon>Pezizomycetes</taxon>
        <taxon>Pezizales</taxon>
        <taxon>Ascobolaceae</taxon>
        <taxon>Ascobolus</taxon>
    </lineage>
</organism>
<evidence type="ECO:0000256" key="7">
    <source>
        <dbReference type="SAM" id="MobiDB-lite"/>
    </source>
</evidence>
<dbReference type="AlphaFoldDB" id="A0A3N4IBG6"/>
<dbReference type="InterPro" id="IPR044609">
    <property type="entry name" value="FKBP2/11"/>
</dbReference>
<dbReference type="SUPFAM" id="SSF54534">
    <property type="entry name" value="FKBP-like"/>
    <property type="match status" value="1"/>
</dbReference>
<dbReference type="Pfam" id="PF00254">
    <property type="entry name" value="FKBP_C"/>
    <property type="match status" value="1"/>
</dbReference>
<evidence type="ECO:0000256" key="5">
    <source>
        <dbReference type="ARBA" id="ARBA00023235"/>
    </source>
</evidence>
<dbReference type="EC" id="5.2.1.8" evidence="3 6"/>
<gene>
    <name evidence="10" type="ORF">BJ508DRAFT_223872</name>
</gene>
<keyword evidence="4 6" id="KW-0697">Rotamase</keyword>